<dbReference type="PROSITE" id="PS51257">
    <property type="entry name" value="PROKAR_LIPOPROTEIN"/>
    <property type="match status" value="1"/>
</dbReference>
<keyword evidence="1" id="KW-0812">Transmembrane</keyword>
<accession>A0AAN1VEA4</accession>
<reference evidence="3" key="1">
    <citation type="submission" date="2017-10" db="EMBL/GenBank/DDBJ databases">
        <title>Whole genome sequencing of various Bordetella species.</title>
        <authorList>
            <person name="Weigand M.R."/>
            <person name="Loparev V."/>
            <person name="Peng Y."/>
            <person name="Bowden K.E."/>
            <person name="Tondella M.L."/>
            <person name="Williams M.M."/>
        </authorList>
    </citation>
    <scope>NUCLEOTIDE SEQUENCE [LARGE SCALE GENOMIC DNA]</scope>
    <source>
        <strain evidence="3">H720</strain>
    </source>
</reference>
<gene>
    <name evidence="2" type="ORF">CS347_00540</name>
</gene>
<sequence length="137" mass="14775">MARKLNPSPVSWPLGLACAVAVFALVWLASQPGFRLFDGRMLAVCGVWALCLALTGLVYRWRPQAGLWVHGAVAVCAWTRLLAELDDYRAQVIAPLGLAGLLDWAADVLPLLALAVLASLSLGLMTVLALRGRQEQR</sequence>
<feature type="transmembrane region" description="Helical" evidence="1">
    <location>
        <begin position="41"/>
        <end position="59"/>
    </location>
</feature>
<keyword evidence="1" id="KW-1133">Transmembrane helix</keyword>
<evidence type="ECO:0000256" key="1">
    <source>
        <dbReference type="SAM" id="Phobius"/>
    </source>
</evidence>
<dbReference type="Proteomes" id="UP000282741">
    <property type="component" value="Chromosome"/>
</dbReference>
<name>A0AAN1VEA4_9BORD</name>
<protein>
    <submittedName>
        <fullName evidence="2">Uncharacterized protein</fullName>
    </submittedName>
</protein>
<feature type="transmembrane region" description="Helical" evidence="1">
    <location>
        <begin position="12"/>
        <end position="29"/>
    </location>
</feature>
<feature type="transmembrane region" description="Helical" evidence="1">
    <location>
        <begin position="112"/>
        <end position="130"/>
    </location>
</feature>
<keyword evidence="1" id="KW-0472">Membrane</keyword>
<evidence type="ECO:0000313" key="2">
    <source>
        <dbReference type="EMBL" id="AZW15388.1"/>
    </source>
</evidence>
<dbReference type="RefSeq" id="WP_029577517.1">
    <property type="nucleotide sequence ID" value="NZ_CP012076.1"/>
</dbReference>
<dbReference type="KEGG" id="bhz:ACR54_01534"/>
<organism evidence="2 3">
    <name type="scientific">Bordetella hinzii</name>
    <dbReference type="NCBI Taxonomy" id="103855"/>
    <lineage>
        <taxon>Bacteria</taxon>
        <taxon>Pseudomonadati</taxon>
        <taxon>Pseudomonadota</taxon>
        <taxon>Betaproteobacteria</taxon>
        <taxon>Burkholderiales</taxon>
        <taxon>Alcaligenaceae</taxon>
        <taxon>Bordetella</taxon>
    </lineage>
</organism>
<dbReference type="EMBL" id="CP024172">
    <property type="protein sequence ID" value="AZW15388.1"/>
    <property type="molecule type" value="Genomic_DNA"/>
</dbReference>
<evidence type="ECO:0000313" key="3">
    <source>
        <dbReference type="Proteomes" id="UP000282741"/>
    </source>
</evidence>
<dbReference type="AlphaFoldDB" id="A0AAN1VEA4"/>
<proteinExistence type="predicted"/>